<dbReference type="Pfam" id="PF10832">
    <property type="entry name" value="YhfG"/>
    <property type="match status" value="1"/>
</dbReference>
<name>A0A841GJ42_9GAMM</name>
<evidence type="ECO:0000313" key="2">
    <source>
        <dbReference type="Proteomes" id="UP000585721"/>
    </source>
</evidence>
<comment type="caution">
    <text evidence="1">The sequence shown here is derived from an EMBL/GenBank/DDBJ whole genome shotgun (WGS) entry which is preliminary data.</text>
</comment>
<dbReference type="Proteomes" id="UP000585721">
    <property type="component" value="Unassembled WGS sequence"/>
</dbReference>
<protein>
    <recommendedName>
        <fullName evidence="3">DUF2559 domain-containing protein</fullName>
    </recommendedName>
</protein>
<accession>A0A841GJ42</accession>
<gene>
    <name evidence="1" type="ORF">HNR75_002645</name>
</gene>
<evidence type="ECO:0008006" key="3">
    <source>
        <dbReference type="Google" id="ProtNLM"/>
    </source>
</evidence>
<reference evidence="1 2" key="1">
    <citation type="submission" date="2020-08" db="EMBL/GenBank/DDBJ databases">
        <title>Genomic Encyclopedia of Type Strains, Phase IV (KMG-IV): sequencing the most valuable type-strain genomes for metagenomic binning, comparative biology and taxonomic classification.</title>
        <authorList>
            <person name="Goeker M."/>
        </authorList>
    </citation>
    <scope>NUCLEOTIDE SEQUENCE [LARGE SCALE GENOMIC DNA]</scope>
    <source>
        <strain evidence="1 2">DSM 22975</strain>
    </source>
</reference>
<evidence type="ECO:0000313" key="1">
    <source>
        <dbReference type="EMBL" id="MBB6056706.1"/>
    </source>
</evidence>
<dbReference type="AlphaFoldDB" id="A0A841GJ42"/>
<organism evidence="1 2">
    <name type="scientific">Tolumonas osonensis</name>
    <dbReference type="NCBI Taxonomy" id="675874"/>
    <lineage>
        <taxon>Bacteria</taxon>
        <taxon>Pseudomonadati</taxon>
        <taxon>Pseudomonadota</taxon>
        <taxon>Gammaproteobacteria</taxon>
        <taxon>Aeromonadales</taxon>
        <taxon>Aeromonadaceae</taxon>
        <taxon>Tolumonas</taxon>
    </lineage>
</organism>
<dbReference type="EMBL" id="JACHGR010000009">
    <property type="protein sequence ID" value="MBB6056706.1"/>
    <property type="molecule type" value="Genomic_DNA"/>
</dbReference>
<dbReference type="RefSeq" id="WP_188027425.1">
    <property type="nucleotide sequence ID" value="NZ_JACHGR010000009.1"/>
</dbReference>
<dbReference type="InterPro" id="IPR022541">
    <property type="entry name" value="YhfG"/>
</dbReference>
<sequence length="54" mass="6123">MKKQSFQEKQAFAAKSRARNYAASLRLEGLKPASSELSMTKESILNKYRSQVSQ</sequence>
<keyword evidence="2" id="KW-1185">Reference proteome</keyword>
<proteinExistence type="predicted"/>